<name>A0A4C1UD10_EUMVA</name>
<dbReference type="EMBL" id="BGZK01000159">
    <property type="protein sequence ID" value="GBP24258.1"/>
    <property type="molecule type" value="Genomic_DNA"/>
</dbReference>
<protein>
    <submittedName>
        <fullName evidence="1">Uncharacterized protein</fullName>
    </submittedName>
</protein>
<organism evidence="1 2">
    <name type="scientific">Eumeta variegata</name>
    <name type="common">Bagworm moth</name>
    <name type="synonym">Eumeta japonica</name>
    <dbReference type="NCBI Taxonomy" id="151549"/>
    <lineage>
        <taxon>Eukaryota</taxon>
        <taxon>Metazoa</taxon>
        <taxon>Ecdysozoa</taxon>
        <taxon>Arthropoda</taxon>
        <taxon>Hexapoda</taxon>
        <taxon>Insecta</taxon>
        <taxon>Pterygota</taxon>
        <taxon>Neoptera</taxon>
        <taxon>Endopterygota</taxon>
        <taxon>Lepidoptera</taxon>
        <taxon>Glossata</taxon>
        <taxon>Ditrysia</taxon>
        <taxon>Tineoidea</taxon>
        <taxon>Psychidae</taxon>
        <taxon>Oiketicinae</taxon>
        <taxon>Eumeta</taxon>
    </lineage>
</organism>
<evidence type="ECO:0000313" key="1">
    <source>
        <dbReference type="EMBL" id="GBP24258.1"/>
    </source>
</evidence>
<reference evidence="1 2" key="1">
    <citation type="journal article" date="2019" name="Commun. Biol.">
        <title>The bagworm genome reveals a unique fibroin gene that provides high tensile strength.</title>
        <authorList>
            <person name="Kono N."/>
            <person name="Nakamura H."/>
            <person name="Ohtoshi R."/>
            <person name="Tomita M."/>
            <person name="Numata K."/>
            <person name="Arakawa K."/>
        </authorList>
    </citation>
    <scope>NUCLEOTIDE SEQUENCE [LARGE SCALE GENOMIC DNA]</scope>
</reference>
<sequence>MRVLFLHCYDHTEGTQDRELEKRNNETLHICAVVLRIASRYSAVVALQPHAVGARVYTVPALLYCIVARRGRLGFSSRPTRAAHCARINAGKYPRSGLEPATHVNRFGVSVSGCPGAGAGAILYTLYNLPADVRCEVLFWGRLRARRSVNSLMLLRDSVCDHVALVCSFETIPS</sequence>
<dbReference type="AlphaFoldDB" id="A0A4C1UD10"/>
<gene>
    <name evidence="1" type="ORF">EVAR_80111_1</name>
</gene>
<accession>A0A4C1UD10</accession>
<evidence type="ECO:0000313" key="2">
    <source>
        <dbReference type="Proteomes" id="UP000299102"/>
    </source>
</evidence>
<proteinExistence type="predicted"/>
<comment type="caution">
    <text evidence="1">The sequence shown here is derived from an EMBL/GenBank/DDBJ whole genome shotgun (WGS) entry which is preliminary data.</text>
</comment>
<keyword evidence="2" id="KW-1185">Reference proteome</keyword>
<dbReference type="Proteomes" id="UP000299102">
    <property type="component" value="Unassembled WGS sequence"/>
</dbReference>